<sequence>MFYACPDSDDEEFSSPRTVGVLLAQVGAGGAGASAPTDTALVGPTVHFRVRGKLPEPD</sequence>
<dbReference type="Proteomes" id="UP000315700">
    <property type="component" value="Chromosome"/>
</dbReference>
<evidence type="ECO:0000313" key="2">
    <source>
        <dbReference type="Proteomes" id="UP000315700"/>
    </source>
</evidence>
<dbReference type="AlphaFoldDB" id="A0A517SMF4"/>
<gene>
    <name evidence="1" type="ORF">Pan44_53650</name>
</gene>
<dbReference type="KEGG" id="ccos:Pan44_53650"/>
<keyword evidence="2" id="KW-1185">Reference proteome</keyword>
<evidence type="ECO:0000313" key="1">
    <source>
        <dbReference type="EMBL" id="QDT57297.1"/>
    </source>
</evidence>
<dbReference type="InParanoid" id="A0A517SMF4"/>
<protein>
    <submittedName>
        <fullName evidence="1">Uncharacterized protein</fullName>
    </submittedName>
</protein>
<dbReference type="EMBL" id="CP036271">
    <property type="protein sequence ID" value="QDT57297.1"/>
    <property type="molecule type" value="Genomic_DNA"/>
</dbReference>
<organism evidence="1 2">
    <name type="scientific">Caulifigura coniformis</name>
    <dbReference type="NCBI Taxonomy" id="2527983"/>
    <lineage>
        <taxon>Bacteria</taxon>
        <taxon>Pseudomonadati</taxon>
        <taxon>Planctomycetota</taxon>
        <taxon>Planctomycetia</taxon>
        <taxon>Planctomycetales</taxon>
        <taxon>Planctomycetaceae</taxon>
        <taxon>Caulifigura</taxon>
    </lineage>
</organism>
<reference evidence="1 2" key="1">
    <citation type="submission" date="2019-02" db="EMBL/GenBank/DDBJ databases">
        <title>Deep-cultivation of Planctomycetes and their phenomic and genomic characterization uncovers novel biology.</title>
        <authorList>
            <person name="Wiegand S."/>
            <person name="Jogler M."/>
            <person name="Boedeker C."/>
            <person name="Pinto D."/>
            <person name="Vollmers J."/>
            <person name="Rivas-Marin E."/>
            <person name="Kohn T."/>
            <person name="Peeters S.H."/>
            <person name="Heuer A."/>
            <person name="Rast P."/>
            <person name="Oberbeckmann S."/>
            <person name="Bunk B."/>
            <person name="Jeske O."/>
            <person name="Meyerdierks A."/>
            <person name="Storesund J.E."/>
            <person name="Kallscheuer N."/>
            <person name="Luecker S."/>
            <person name="Lage O.M."/>
            <person name="Pohl T."/>
            <person name="Merkel B.J."/>
            <person name="Hornburger P."/>
            <person name="Mueller R.-W."/>
            <person name="Bruemmer F."/>
            <person name="Labrenz M."/>
            <person name="Spormann A.M."/>
            <person name="Op den Camp H."/>
            <person name="Overmann J."/>
            <person name="Amann R."/>
            <person name="Jetten M.S.M."/>
            <person name="Mascher T."/>
            <person name="Medema M.H."/>
            <person name="Devos D.P."/>
            <person name="Kaster A.-K."/>
            <person name="Ovreas L."/>
            <person name="Rohde M."/>
            <person name="Galperin M.Y."/>
            <person name="Jogler C."/>
        </authorList>
    </citation>
    <scope>NUCLEOTIDE SEQUENCE [LARGE SCALE GENOMIC DNA]</scope>
    <source>
        <strain evidence="1 2">Pan44</strain>
    </source>
</reference>
<proteinExistence type="predicted"/>
<accession>A0A517SMF4</accession>
<name>A0A517SMF4_9PLAN</name>